<reference evidence="3" key="1">
    <citation type="journal article" date="2014" name="Proc. Natl. Acad. Sci. U.S.A.">
        <title>Extensive sampling of basidiomycete genomes demonstrates inadequacy of the white-rot/brown-rot paradigm for wood decay fungi.</title>
        <authorList>
            <person name="Riley R."/>
            <person name="Salamov A.A."/>
            <person name="Brown D.W."/>
            <person name="Nagy L.G."/>
            <person name="Floudas D."/>
            <person name="Held B.W."/>
            <person name="Levasseur A."/>
            <person name="Lombard V."/>
            <person name="Morin E."/>
            <person name="Otillar R."/>
            <person name="Lindquist E.A."/>
            <person name="Sun H."/>
            <person name="LaButti K.M."/>
            <person name="Schmutz J."/>
            <person name="Jabbour D."/>
            <person name="Luo H."/>
            <person name="Baker S.E."/>
            <person name="Pisabarro A.G."/>
            <person name="Walton J.D."/>
            <person name="Blanchette R.A."/>
            <person name="Henrissat B."/>
            <person name="Martin F."/>
            <person name="Cullen D."/>
            <person name="Hibbett D.S."/>
            <person name="Grigoriev I.V."/>
        </authorList>
    </citation>
    <scope>NUCLEOTIDE SEQUENCE [LARGE SCALE GENOMIC DNA]</scope>
    <source>
        <strain evidence="3">CBS 339.88</strain>
    </source>
</reference>
<evidence type="ECO:0000313" key="3">
    <source>
        <dbReference type="Proteomes" id="UP000027222"/>
    </source>
</evidence>
<sequence>MSEALSSSSSSTLIRILLDGSLASPAFPTWGNPTRKRIRAHLKNDPIRRSPSTRVHPGDLCSVPSLALTKRPLNICRLHTPSIAADPTAKIVQLDIIQPFSLPAWPYDGPTISKLPAGWLIYIFAVTATAGLAGIGPGSTAGMLVVKARTAVRFSPPEYGAVVKTLSP</sequence>
<name>A0A067SBG4_GALM3</name>
<protein>
    <submittedName>
        <fullName evidence="2">Uncharacterized protein</fullName>
    </submittedName>
</protein>
<gene>
    <name evidence="2" type="ORF">GALMADRAFT_146454</name>
</gene>
<dbReference type="EMBL" id="KL142409">
    <property type="protein sequence ID" value="KDR68206.1"/>
    <property type="molecule type" value="Genomic_DNA"/>
</dbReference>
<accession>A0A067SBG4</accession>
<evidence type="ECO:0000256" key="1">
    <source>
        <dbReference type="SAM" id="Phobius"/>
    </source>
</evidence>
<keyword evidence="3" id="KW-1185">Reference proteome</keyword>
<dbReference type="HOGENOM" id="CLU_1586599_0_0_1"/>
<dbReference type="AlphaFoldDB" id="A0A067SBG4"/>
<feature type="transmembrane region" description="Helical" evidence="1">
    <location>
        <begin position="119"/>
        <end position="146"/>
    </location>
</feature>
<keyword evidence="1" id="KW-0812">Transmembrane</keyword>
<evidence type="ECO:0000313" key="2">
    <source>
        <dbReference type="EMBL" id="KDR68206.1"/>
    </source>
</evidence>
<keyword evidence="1" id="KW-0472">Membrane</keyword>
<organism evidence="2 3">
    <name type="scientific">Galerina marginata (strain CBS 339.88)</name>
    <dbReference type="NCBI Taxonomy" id="685588"/>
    <lineage>
        <taxon>Eukaryota</taxon>
        <taxon>Fungi</taxon>
        <taxon>Dikarya</taxon>
        <taxon>Basidiomycota</taxon>
        <taxon>Agaricomycotina</taxon>
        <taxon>Agaricomycetes</taxon>
        <taxon>Agaricomycetidae</taxon>
        <taxon>Agaricales</taxon>
        <taxon>Agaricineae</taxon>
        <taxon>Strophariaceae</taxon>
        <taxon>Galerina</taxon>
    </lineage>
</organism>
<keyword evidence="1" id="KW-1133">Transmembrane helix</keyword>
<dbReference type="Proteomes" id="UP000027222">
    <property type="component" value="Unassembled WGS sequence"/>
</dbReference>
<proteinExistence type="predicted"/>